<keyword evidence="2" id="KW-1185">Reference proteome</keyword>
<dbReference type="InterPro" id="IPR019642">
    <property type="entry name" value="DUF2507"/>
</dbReference>
<dbReference type="AlphaFoldDB" id="A0A5C6VXB6"/>
<dbReference type="InterPro" id="IPR024096">
    <property type="entry name" value="NO_sig/Golgi_transp_ligand-bd"/>
</dbReference>
<comment type="caution">
    <text evidence="1">The sequence shown here is derived from an EMBL/GenBank/DDBJ whole genome shotgun (WGS) entry which is preliminary data.</text>
</comment>
<proteinExistence type="predicted"/>
<dbReference type="OrthoDB" id="2965348at2"/>
<dbReference type="Proteomes" id="UP000321363">
    <property type="component" value="Unassembled WGS sequence"/>
</dbReference>
<organism evidence="1 2">
    <name type="scientific">Metabacillus litoralis</name>
    <dbReference type="NCBI Taxonomy" id="152268"/>
    <lineage>
        <taxon>Bacteria</taxon>
        <taxon>Bacillati</taxon>
        <taxon>Bacillota</taxon>
        <taxon>Bacilli</taxon>
        <taxon>Bacillales</taxon>
        <taxon>Bacillaceae</taxon>
        <taxon>Metabacillus</taxon>
    </lineage>
</organism>
<evidence type="ECO:0000313" key="2">
    <source>
        <dbReference type="Proteomes" id="UP000321363"/>
    </source>
</evidence>
<evidence type="ECO:0000313" key="1">
    <source>
        <dbReference type="EMBL" id="TXC90147.1"/>
    </source>
</evidence>
<dbReference type="Gene3D" id="3.30.1380.20">
    <property type="entry name" value="Trafficking protein particle complex subunit 3"/>
    <property type="match status" value="1"/>
</dbReference>
<reference evidence="1 2" key="1">
    <citation type="journal article" date="2005" name="Int. J. Syst. Evol. Microbiol.">
        <title>Bacillus litoralis sp. nov., isolated from a tidal flat of the Yellow Sea in Korea.</title>
        <authorList>
            <person name="Yoon J.H."/>
            <person name="Oh T.K."/>
        </authorList>
    </citation>
    <scope>NUCLEOTIDE SEQUENCE [LARGE SCALE GENOMIC DNA]</scope>
    <source>
        <strain evidence="1 2">SW-211</strain>
    </source>
</reference>
<dbReference type="RefSeq" id="WP_146949227.1">
    <property type="nucleotide sequence ID" value="NZ_VOQF01000007.1"/>
</dbReference>
<dbReference type="Pfam" id="PF10702">
    <property type="entry name" value="DUF2507"/>
    <property type="match status" value="1"/>
</dbReference>
<gene>
    <name evidence="1" type="ORF">FS935_13885</name>
</gene>
<protein>
    <submittedName>
        <fullName evidence="1">DUF2507 domain-containing protein</fullName>
    </submittedName>
</protein>
<dbReference type="SUPFAM" id="SSF111126">
    <property type="entry name" value="Ligand-binding domain in the NO signalling and Golgi transport"/>
    <property type="match status" value="1"/>
</dbReference>
<dbReference type="EMBL" id="VOQF01000007">
    <property type="protein sequence ID" value="TXC90147.1"/>
    <property type="molecule type" value="Genomic_DNA"/>
</dbReference>
<dbReference type="PANTHER" id="PTHR35090">
    <property type="entry name" value="DNA-DIRECTED RNA POLYMERASE SUBUNIT I"/>
    <property type="match status" value="1"/>
</dbReference>
<sequence>MNKQSTIINLEELQDISVPAFGFELLREVLIPDILGQDHPQMLYWAGKALARKYPVSSLDELTAFFEKAGWGNLSLVHNKKTEMEFELSGELISIRFKKSNEHTFQMEAGFIAEQLQTLNNQITETYEQLKKRANKAVFTVKWDQKDPIQAEENSIGKRSERKL</sequence>
<accession>A0A5C6VXB6</accession>
<dbReference type="PANTHER" id="PTHR35090:SF1">
    <property type="entry name" value="SLR0144 PROTEIN"/>
    <property type="match status" value="1"/>
</dbReference>
<name>A0A5C6VXB6_9BACI</name>